<keyword evidence="3" id="KW-1185">Reference proteome</keyword>
<dbReference type="AlphaFoldDB" id="A0ABD1H586"/>
<organism evidence="2 3">
    <name type="scientific">Salvia divinorum</name>
    <name type="common">Maria pastora</name>
    <name type="synonym">Diviner's sage</name>
    <dbReference type="NCBI Taxonomy" id="28513"/>
    <lineage>
        <taxon>Eukaryota</taxon>
        <taxon>Viridiplantae</taxon>
        <taxon>Streptophyta</taxon>
        <taxon>Embryophyta</taxon>
        <taxon>Tracheophyta</taxon>
        <taxon>Spermatophyta</taxon>
        <taxon>Magnoliopsida</taxon>
        <taxon>eudicotyledons</taxon>
        <taxon>Gunneridae</taxon>
        <taxon>Pentapetalae</taxon>
        <taxon>asterids</taxon>
        <taxon>lamiids</taxon>
        <taxon>Lamiales</taxon>
        <taxon>Lamiaceae</taxon>
        <taxon>Nepetoideae</taxon>
        <taxon>Mentheae</taxon>
        <taxon>Salviinae</taxon>
        <taxon>Salvia</taxon>
        <taxon>Salvia subgen. Calosphace</taxon>
    </lineage>
</organism>
<feature type="domain" description="Agglutinin" evidence="1">
    <location>
        <begin position="1"/>
        <end position="131"/>
    </location>
</feature>
<dbReference type="InterPro" id="IPR036242">
    <property type="entry name" value="Agglutinin_dom_sf"/>
</dbReference>
<dbReference type="Pfam" id="PF07468">
    <property type="entry name" value="Agglutinin"/>
    <property type="match status" value="1"/>
</dbReference>
<evidence type="ECO:0000313" key="3">
    <source>
        <dbReference type="Proteomes" id="UP001567538"/>
    </source>
</evidence>
<dbReference type="PANTHER" id="PTHR39244">
    <property type="entry name" value="NATTERIN-4"/>
    <property type="match status" value="1"/>
</dbReference>
<dbReference type="PANTHER" id="PTHR39244:SF5">
    <property type="entry name" value="NATTERIN-3-LIKE"/>
    <property type="match status" value="1"/>
</dbReference>
<accession>A0ABD1H586</accession>
<sequence>MAFKGDNGSFLKGISWDGYNYLQFSSDDPNAESSGHRVSLLPDGNLRITSDYWWGQFWRASPNWVWADADDASIDNLNTHFWPVKVDDNTIALRSGGNGDYCRRLSAEGKTNMLNAGVDTITTESRMVVQELV</sequence>
<dbReference type="EMBL" id="JBEAFC010000007">
    <property type="protein sequence ID" value="KAL1551584.1"/>
    <property type="molecule type" value="Genomic_DNA"/>
</dbReference>
<dbReference type="SMART" id="SM00791">
    <property type="entry name" value="Agglutinin"/>
    <property type="match status" value="1"/>
</dbReference>
<dbReference type="InterPro" id="IPR008998">
    <property type="entry name" value="Agglutinin"/>
</dbReference>
<dbReference type="Gene3D" id="2.80.10.50">
    <property type="match status" value="1"/>
</dbReference>
<dbReference type="InterPro" id="IPR053237">
    <property type="entry name" value="Natterin_C"/>
</dbReference>
<dbReference type="Proteomes" id="UP001567538">
    <property type="component" value="Unassembled WGS sequence"/>
</dbReference>
<reference evidence="2 3" key="1">
    <citation type="submission" date="2024-06" db="EMBL/GenBank/DDBJ databases">
        <title>A chromosome level genome sequence of Diviner's sage (Salvia divinorum).</title>
        <authorList>
            <person name="Ford S.A."/>
            <person name="Ro D.-K."/>
            <person name="Ness R.W."/>
            <person name="Phillips M.A."/>
        </authorList>
    </citation>
    <scope>NUCLEOTIDE SEQUENCE [LARGE SCALE GENOMIC DNA]</scope>
    <source>
        <strain evidence="2">SAF-2024a</strain>
        <tissue evidence="2">Leaf</tissue>
    </source>
</reference>
<comment type="caution">
    <text evidence="2">The sequence shown here is derived from an EMBL/GenBank/DDBJ whole genome shotgun (WGS) entry which is preliminary data.</text>
</comment>
<gene>
    <name evidence="2" type="ORF">AAHA92_19406</name>
</gene>
<protein>
    <recommendedName>
        <fullName evidence="1">Agglutinin domain-containing protein</fullName>
    </recommendedName>
</protein>
<evidence type="ECO:0000313" key="2">
    <source>
        <dbReference type="EMBL" id="KAL1551584.1"/>
    </source>
</evidence>
<proteinExistence type="predicted"/>
<name>A0ABD1H586_SALDI</name>
<dbReference type="SUPFAM" id="SSF50382">
    <property type="entry name" value="Agglutinin"/>
    <property type="match status" value="1"/>
</dbReference>
<evidence type="ECO:0000259" key="1">
    <source>
        <dbReference type="SMART" id="SM00791"/>
    </source>
</evidence>